<evidence type="ECO:0000313" key="2">
    <source>
        <dbReference type="Proteomes" id="UP000050535"/>
    </source>
</evidence>
<name>A0A0P7GWE6_9EURY</name>
<dbReference type="AlphaFoldDB" id="A0A0P7GWE6"/>
<dbReference type="Proteomes" id="UP000050535">
    <property type="component" value="Unassembled WGS sequence"/>
</dbReference>
<dbReference type="EMBL" id="LGUC01000001">
    <property type="protein sequence ID" value="KPN29857.1"/>
    <property type="molecule type" value="Genomic_DNA"/>
</dbReference>
<organism evidence="1 2">
    <name type="scientific">Halolamina pelagica</name>
    <dbReference type="NCBI Taxonomy" id="699431"/>
    <lineage>
        <taxon>Archaea</taxon>
        <taxon>Methanobacteriati</taxon>
        <taxon>Methanobacteriota</taxon>
        <taxon>Stenosarchaea group</taxon>
        <taxon>Halobacteria</taxon>
        <taxon>Halobacteriales</taxon>
        <taxon>Haloferacaceae</taxon>
    </lineage>
</organism>
<evidence type="ECO:0000313" key="1">
    <source>
        <dbReference type="EMBL" id="KPN29857.1"/>
    </source>
</evidence>
<proteinExistence type="predicted"/>
<accession>A0A0P7GWE6</accession>
<keyword evidence="2" id="KW-1185">Reference proteome</keyword>
<gene>
    <name evidence="1" type="ORF">SY89_00575</name>
</gene>
<reference evidence="2" key="1">
    <citation type="submission" date="2013-11" db="EMBL/GenBank/DDBJ databases">
        <authorList>
            <person name="Hoang H.T."/>
            <person name="Killian M.L."/>
            <person name="Madson D.M."/>
            <person name="Arruda P.H.E."/>
            <person name="Sun D."/>
            <person name="Schwartz K.J."/>
            <person name="Yoon K."/>
        </authorList>
    </citation>
    <scope>NUCLEOTIDE SEQUENCE [LARGE SCALE GENOMIC DNA]</scope>
    <source>
        <strain evidence="2">CDK2</strain>
    </source>
</reference>
<sequence length="235" mass="26142">MCTCVCTWVAGRITVRDRYHLVLRIGYRSLPAGRTGGHRTTKAHIRYRPAADHGGGILIRRRQRRTGTTPCEPRCPLRIPTERPYSLKGVGSYRARTERVRVSPGATAPATFAFHSMGGKYLTPSEYRRYVMRFHASRSHGRGVDGAAARNWKIRRGRRAASHPTLVLRVGPRGTTHRFDPTREVIHLSERQTATAAVYSSRCSIPCLETFASVMTWGIQSGLFSGASSSQAHPS</sequence>
<protein>
    <submittedName>
        <fullName evidence="1">Uncharacterized protein</fullName>
    </submittedName>
</protein>
<comment type="caution">
    <text evidence="1">The sequence shown here is derived from an EMBL/GenBank/DDBJ whole genome shotgun (WGS) entry which is preliminary data.</text>
</comment>